<dbReference type="Proteomes" id="UP001164286">
    <property type="component" value="Unassembled WGS sequence"/>
</dbReference>
<dbReference type="AlphaFoldDB" id="A0AA38LTG2"/>
<evidence type="ECO:0000313" key="3">
    <source>
        <dbReference type="Proteomes" id="UP001164286"/>
    </source>
</evidence>
<dbReference type="GeneID" id="77729721"/>
<sequence length="420" mass="45768">MSAPIPSFPCSPSSSSSNQRRTLHSSGSPSKASSSSSSSRLRTYLPDRTSRSPDPDDRMNRSPRFPEPVQFDPTLAIPDYAHHASAYIPSDTAHPLSKPPLQKRSSSLSVPRNIPSRPLSRDGAAIPKPLVRLILILVTMAAGALLLVRTTAPRIPLFRVNVRREFKEAGGYEPPQVGSTRMLQKASAPRSARTPLTFVPHPIPFSHELLALQSYLLQSSHNALPPNINPSKPLDGNAILSISPAKLGRPGSANEAAWLRELEHEREEDIVIWAPAASGVEVEGMYEVLGKLHHNAKSPSLIQLQDRSDGEVLEKIMTRLGVEVKKPLMMLGNKRVVGGLTELKRMMKAGELETELERIGWLDAKKVKEMKEKVYEVVKPFAVKGDKGEAAAEGKPGADAEAVEEDGGDGPRIMNAAFKQ</sequence>
<comment type="caution">
    <text evidence="2">The sequence shown here is derived from an EMBL/GenBank/DDBJ whole genome shotgun (WGS) entry which is preliminary data.</text>
</comment>
<evidence type="ECO:0000313" key="2">
    <source>
        <dbReference type="EMBL" id="KAI9633299.1"/>
    </source>
</evidence>
<proteinExistence type="predicted"/>
<name>A0AA38LTG2_9TREE</name>
<feature type="compositionally biased region" description="Basic and acidic residues" evidence="1">
    <location>
        <begin position="386"/>
        <end position="398"/>
    </location>
</feature>
<feature type="region of interest" description="Disordered" evidence="1">
    <location>
        <begin position="386"/>
        <end position="420"/>
    </location>
</feature>
<feature type="compositionally biased region" description="Low complexity" evidence="1">
    <location>
        <begin position="1"/>
        <end position="17"/>
    </location>
</feature>
<protein>
    <recommendedName>
        <fullName evidence="4">Glutaredoxin domain-containing protein</fullName>
    </recommendedName>
</protein>
<keyword evidence="3" id="KW-1185">Reference proteome</keyword>
<feature type="region of interest" description="Disordered" evidence="1">
    <location>
        <begin position="1"/>
        <end position="72"/>
    </location>
</feature>
<feature type="region of interest" description="Disordered" evidence="1">
    <location>
        <begin position="90"/>
        <end position="122"/>
    </location>
</feature>
<evidence type="ECO:0000256" key="1">
    <source>
        <dbReference type="SAM" id="MobiDB-lite"/>
    </source>
</evidence>
<gene>
    <name evidence="2" type="ORF">MKK02DRAFT_39278</name>
</gene>
<dbReference type="RefSeq" id="XP_052943076.1">
    <property type="nucleotide sequence ID" value="XM_053090516.1"/>
</dbReference>
<feature type="compositionally biased region" description="Basic and acidic residues" evidence="1">
    <location>
        <begin position="48"/>
        <end position="60"/>
    </location>
</feature>
<dbReference type="EMBL" id="JAKWFO010000011">
    <property type="protein sequence ID" value="KAI9633299.1"/>
    <property type="molecule type" value="Genomic_DNA"/>
</dbReference>
<feature type="compositionally biased region" description="Low complexity" evidence="1">
    <location>
        <begin position="25"/>
        <end position="39"/>
    </location>
</feature>
<organism evidence="2 3">
    <name type="scientific">Dioszegia hungarica</name>
    <dbReference type="NCBI Taxonomy" id="4972"/>
    <lineage>
        <taxon>Eukaryota</taxon>
        <taxon>Fungi</taxon>
        <taxon>Dikarya</taxon>
        <taxon>Basidiomycota</taxon>
        <taxon>Agaricomycotina</taxon>
        <taxon>Tremellomycetes</taxon>
        <taxon>Tremellales</taxon>
        <taxon>Bulleribasidiaceae</taxon>
        <taxon>Dioszegia</taxon>
    </lineage>
</organism>
<accession>A0AA38LTG2</accession>
<reference evidence="2" key="1">
    <citation type="journal article" date="2022" name="G3 (Bethesda)">
        <title>High quality genome of the basidiomycete yeast Dioszegia hungarica PDD-24b-2 isolated from cloud water.</title>
        <authorList>
            <person name="Jarrige D."/>
            <person name="Haridas S."/>
            <person name="Bleykasten-Grosshans C."/>
            <person name="Joly M."/>
            <person name="Nadalig T."/>
            <person name="Sancelme M."/>
            <person name="Vuilleumier S."/>
            <person name="Grigoriev I.V."/>
            <person name="Amato P."/>
            <person name="Bringel F."/>
        </authorList>
    </citation>
    <scope>NUCLEOTIDE SEQUENCE</scope>
    <source>
        <strain evidence="2">PDD-24b-2</strain>
    </source>
</reference>
<evidence type="ECO:0008006" key="4">
    <source>
        <dbReference type="Google" id="ProtNLM"/>
    </source>
</evidence>